<sequence>MSLINMGCVESYKEHEEIDISNDPPKLTRSALNMLSTEDQFDDIDLESPKEFYISPQSVKGNDEFSDHESLVGTVRSTCVSFHRNENELAFLIPSPRIRKQSDFL</sequence>
<keyword evidence="2" id="KW-1185">Reference proteome</keyword>
<dbReference type="AlphaFoldDB" id="A0AAU9JAG7"/>
<evidence type="ECO:0000313" key="2">
    <source>
        <dbReference type="Proteomes" id="UP001162131"/>
    </source>
</evidence>
<comment type="caution">
    <text evidence="1">The sequence shown here is derived from an EMBL/GenBank/DDBJ whole genome shotgun (WGS) entry which is preliminary data.</text>
</comment>
<reference evidence="1" key="1">
    <citation type="submission" date="2021-09" db="EMBL/GenBank/DDBJ databases">
        <authorList>
            <consortium name="AG Swart"/>
            <person name="Singh M."/>
            <person name="Singh A."/>
            <person name="Seah K."/>
            <person name="Emmerich C."/>
        </authorList>
    </citation>
    <scope>NUCLEOTIDE SEQUENCE</scope>
    <source>
        <strain evidence="1">ATCC30299</strain>
    </source>
</reference>
<name>A0AAU9JAG7_9CILI</name>
<proteinExistence type="predicted"/>
<dbReference type="Proteomes" id="UP001162131">
    <property type="component" value="Unassembled WGS sequence"/>
</dbReference>
<evidence type="ECO:0000313" key="1">
    <source>
        <dbReference type="EMBL" id="CAG9321272.1"/>
    </source>
</evidence>
<accession>A0AAU9JAG7</accession>
<dbReference type="EMBL" id="CAJZBQ010000028">
    <property type="protein sequence ID" value="CAG9321272.1"/>
    <property type="molecule type" value="Genomic_DNA"/>
</dbReference>
<organism evidence="1 2">
    <name type="scientific">Blepharisma stoltei</name>
    <dbReference type="NCBI Taxonomy" id="1481888"/>
    <lineage>
        <taxon>Eukaryota</taxon>
        <taxon>Sar</taxon>
        <taxon>Alveolata</taxon>
        <taxon>Ciliophora</taxon>
        <taxon>Postciliodesmatophora</taxon>
        <taxon>Heterotrichea</taxon>
        <taxon>Heterotrichida</taxon>
        <taxon>Blepharismidae</taxon>
        <taxon>Blepharisma</taxon>
    </lineage>
</organism>
<protein>
    <submittedName>
        <fullName evidence="1">Uncharacterized protein</fullName>
    </submittedName>
</protein>
<gene>
    <name evidence="1" type="ORF">BSTOLATCC_MIC28559</name>
</gene>